<organism evidence="2 3">
    <name type="scientific">Rhizobium rhizogenes (strain K84 / ATCC BAA-868)</name>
    <name type="common">Agrobacterium radiobacter</name>
    <dbReference type="NCBI Taxonomy" id="311403"/>
    <lineage>
        <taxon>Bacteria</taxon>
        <taxon>Pseudomonadati</taxon>
        <taxon>Pseudomonadota</taxon>
        <taxon>Alphaproteobacteria</taxon>
        <taxon>Hyphomicrobiales</taxon>
        <taxon>Rhizobiaceae</taxon>
        <taxon>Rhizobium/Agrobacterium group</taxon>
        <taxon>Rhizobium</taxon>
    </lineage>
</organism>
<dbReference type="KEGG" id="ara:Arad_7262"/>
<dbReference type="AlphaFoldDB" id="B9JMM2"/>
<evidence type="ECO:0000313" key="2">
    <source>
        <dbReference type="EMBL" id="ACM28803.1"/>
    </source>
</evidence>
<dbReference type="EMBL" id="CP000629">
    <property type="protein sequence ID" value="ACM28803.1"/>
    <property type="molecule type" value="Genomic_DNA"/>
</dbReference>
<dbReference type="HOGENOM" id="CLU_2646437_0_0_5"/>
<feature type="region of interest" description="Disordered" evidence="1">
    <location>
        <begin position="1"/>
        <end position="34"/>
    </location>
</feature>
<gene>
    <name evidence="2" type="ordered locus">Arad_7262</name>
</gene>
<sequence>MTDGRGGSGLAHFDEEEKMNTIATPAHRPGTRERAPDALPYECIIQQIERMPIIHWHVRAAIVFKTSERALEEIAP</sequence>
<evidence type="ECO:0000313" key="3">
    <source>
        <dbReference type="Proteomes" id="UP000001600"/>
    </source>
</evidence>
<dbReference type="STRING" id="311403.Arad_7262"/>
<reference evidence="2 3" key="1">
    <citation type="journal article" date="2009" name="J. Bacteriol.">
        <title>Genome sequences of three Agrobacterium biovars help elucidate the evolution of multichromosome genomes in bacteria.</title>
        <authorList>
            <person name="Slater S.C."/>
            <person name="Goldman B.S."/>
            <person name="Goodner B."/>
            <person name="Setubal J.C."/>
            <person name="Farrand S.K."/>
            <person name="Nester E.W."/>
            <person name="Burr T.J."/>
            <person name="Banta L."/>
            <person name="Dickerman A.W."/>
            <person name="Paulsen I."/>
            <person name="Otten L."/>
            <person name="Suen G."/>
            <person name="Welch R."/>
            <person name="Almeida N.F."/>
            <person name="Arnold F."/>
            <person name="Burton O.T."/>
            <person name="Du Z."/>
            <person name="Ewing A."/>
            <person name="Godsy E."/>
            <person name="Heisel S."/>
            <person name="Houmiel K.L."/>
            <person name="Jhaveri J."/>
            <person name="Lu J."/>
            <person name="Miller N.M."/>
            <person name="Norton S."/>
            <person name="Chen Q."/>
            <person name="Phoolcharoen W."/>
            <person name="Ohlin V."/>
            <person name="Ondrusek D."/>
            <person name="Pride N."/>
            <person name="Stricklin S.L."/>
            <person name="Sun J."/>
            <person name="Wheeler C."/>
            <person name="Wilson L."/>
            <person name="Zhu H."/>
            <person name="Wood D.W."/>
        </authorList>
    </citation>
    <scope>NUCLEOTIDE SEQUENCE [LARGE SCALE GENOMIC DNA]</scope>
    <source>
        <strain evidence="3">K84 / ATCC BAA-868</strain>
    </source>
</reference>
<proteinExistence type="predicted"/>
<dbReference type="Proteomes" id="UP000001600">
    <property type="component" value="Chromosome 2"/>
</dbReference>
<protein>
    <submittedName>
        <fullName evidence="2">Uncharacterized protein</fullName>
    </submittedName>
</protein>
<evidence type="ECO:0000256" key="1">
    <source>
        <dbReference type="SAM" id="MobiDB-lite"/>
    </source>
</evidence>
<accession>B9JMM2</accession>
<name>B9JMM2_RHIR8</name>